<organism evidence="1 2">
    <name type="scientific">Kibdelosporangium banguiense</name>
    <dbReference type="NCBI Taxonomy" id="1365924"/>
    <lineage>
        <taxon>Bacteria</taxon>
        <taxon>Bacillati</taxon>
        <taxon>Actinomycetota</taxon>
        <taxon>Actinomycetes</taxon>
        <taxon>Pseudonocardiales</taxon>
        <taxon>Pseudonocardiaceae</taxon>
        <taxon>Kibdelosporangium</taxon>
    </lineage>
</organism>
<accession>A0ABS4T6U6</accession>
<proteinExistence type="predicted"/>
<comment type="caution">
    <text evidence="1">The sequence shown here is derived from an EMBL/GenBank/DDBJ whole genome shotgun (WGS) entry which is preliminary data.</text>
</comment>
<evidence type="ECO:0000313" key="1">
    <source>
        <dbReference type="EMBL" id="MBP2320140.1"/>
    </source>
</evidence>
<reference evidence="1 2" key="1">
    <citation type="submission" date="2021-03" db="EMBL/GenBank/DDBJ databases">
        <title>Sequencing the genomes of 1000 actinobacteria strains.</title>
        <authorList>
            <person name="Klenk H.-P."/>
        </authorList>
    </citation>
    <scope>NUCLEOTIDE SEQUENCE [LARGE SCALE GENOMIC DNA]</scope>
    <source>
        <strain evidence="1 2">DSM 46670</strain>
    </source>
</reference>
<name>A0ABS4T6U6_9PSEU</name>
<sequence>MSRSAVASAVVVDRETGDTILAENADRPFAAGSLVKLLIGWDALHRHRGDKMVRDRVFKMIQASDDPTASSFWVSEGGTSIITRTRTVMGLRSTEPPVPSTRWGNTTVTANDMARIYDYIMTQAEEFERDTILDAMKTASKAGADGFKQHFGIPSATKPPWAVKQAWATDSEDHRLTHSTGFVGENLRYVVIVLTEHPPGQSWDVATRSVTAGAAAIMSKLE</sequence>
<dbReference type="InterPro" id="IPR012338">
    <property type="entry name" value="Beta-lactam/transpept-like"/>
</dbReference>
<dbReference type="Proteomes" id="UP001519332">
    <property type="component" value="Unassembled WGS sequence"/>
</dbReference>
<evidence type="ECO:0008006" key="3">
    <source>
        <dbReference type="Google" id="ProtNLM"/>
    </source>
</evidence>
<dbReference type="Gene3D" id="3.40.710.10">
    <property type="entry name" value="DD-peptidase/beta-lactamase superfamily"/>
    <property type="match status" value="1"/>
</dbReference>
<gene>
    <name evidence="1" type="ORF">JOF56_000525</name>
</gene>
<dbReference type="EMBL" id="JAGINW010000001">
    <property type="protein sequence ID" value="MBP2320140.1"/>
    <property type="molecule type" value="Genomic_DNA"/>
</dbReference>
<dbReference type="RefSeq" id="WP_209634001.1">
    <property type="nucleotide sequence ID" value="NZ_JAGINW010000001.1"/>
</dbReference>
<keyword evidence="2" id="KW-1185">Reference proteome</keyword>
<dbReference type="SUPFAM" id="SSF56601">
    <property type="entry name" value="beta-lactamase/transpeptidase-like"/>
    <property type="match status" value="1"/>
</dbReference>
<protein>
    <recommendedName>
        <fullName evidence="3">Serine hydrolase</fullName>
    </recommendedName>
</protein>
<evidence type="ECO:0000313" key="2">
    <source>
        <dbReference type="Proteomes" id="UP001519332"/>
    </source>
</evidence>